<feature type="compositionally biased region" description="Low complexity" evidence="1">
    <location>
        <begin position="38"/>
        <end position="57"/>
    </location>
</feature>
<evidence type="ECO:0000313" key="3">
    <source>
        <dbReference type="Proteomes" id="UP000008783"/>
    </source>
</evidence>
<evidence type="ECO:0000313" key="2">
    <source>
        <dbReference type="EMBL" id="EFP86117.1"/>
    </source>
</evidence>
<dbReference type="Proteomes" id="UP000008783">
    <property type="component" value="Unassembled WGS sequence"/>
</dbReference>
<dbReference type="GO" id="GO:0032468">
    <property type="term" value="P:Golgi calcium ion homeostasis"/>
    <property type="evidence" value="ECO:0000318"/>
    <property type="project" value="GO_Central"/>
</dbReference>
<feature type="region of interest" description="Disordered" evidence="1">
    <location>
        <begin position="197"/>
        <end position="246"/>
    </location>
</feature>
<reference key="1">
    <citation type="submission" date="2007-01" db="EMBL/GenBank/DDBJ databases">
        <title>The Genome Sequence of Puccinia graminis f. sp. tritici Strain CRL 75-36-700-3.</title>
        <authorList>
            <consortium name="The Broad Institute Genome Sequencing Platform"/>
            <person name="Birren B."/>
            <person name="Lander E."/>
            <person name="Galagan J."/>
            <person name="Nusbaum C."/>
            <person name="Devon K."/>
            <person name="Cuomo C."/>
            <person name="Jaffe D."/>
            <person name="Butler J."/>
            <person name="Alvarez P."/>
            <person name="Gnerre S."/>
            <person name="Grabherr M."/>
            <person name="Mauceli E."/>
            <person name="Brockman W."/>
            <person name="Young S."/>
            <person name="LaButti K."/>
            <person name="Sykes S."/>
            <person name="DeCaprio D."/>
            <person name="Crawford M."/>
            <person name="Koehrsen M."/>
            <person name="Engels R."/>
            <person name="Montgomery P."/>
            <person name="Pearson M."/>
            <person name="Howarth C."/>
            <person name="Larson L."/>
            <person name="White J."/>
            <person name="Zeng Q."/>
            <person name="Kodira C."/>
            <person name="Yandava C."/>
            <person name="Alvarado L."/>
            <person name="O'Leary S."/>
            <person name="Szabo L."/>
            <person name="Dean R."/>
            <person name="Schein J."/>
        </authorList>
    </citation>
    <scope>NUCLEOTIDE SEQUENCE</scope>
    <source>
        <strain>CRL 75-36-700-3</strain>
    </source>
</reference>
<feature type="region of interest" description="Disordered" evidence="1">
    <location>
        <begin position="38"/>
        <end position="58"/>
    </location>
</feature>
<dbReference type="GeneID" id="10540125"/>
<dbReference type="GO" id="GO:0071421">
    <property type="term" value="P:manganese ion transmembrane transport"/>
    <property type="evidence" value="ECO:0000318"/>
    <property type="project" value="GO_Central"/>
</dbReference>
<feature type="compositionally biased region" description="Polar residues" evidence="1">
    <location>
        <begin position="7"/>
        <end position="21"/>
    </location>
</feature>
<feature type="compositionally biased region" description="Basic and acidic residues" evidence="1">
    <location>
        <begin position="237"/>
        <end position="246"/>
    </location>
</feature>
<dbReference type="HOGENOM" id="CLU_1129542_0_0_1"/>
<accession>E3KP92</accession>
<feature type="region of interest" description="Disordered" evidence="1">
    <location>
        <begin position="1"/>
        <end position="25"/>
    </location>
</feature>
<proteinExistence type="predicted"/>
<dbReference type="GO" id="GO:0005384">
    <property type="term" value="F:manganese ion transmembrane transporter activity"/>
    <property type="evidence" value="ECO:0000318"/>
    <property type="project" value="GO_Central"/>
</dbReference>
<dbReference type="AlphaFoldDB" id="E3KP92"/>
<sequence length="246" mass="26867">MLRDQIQVGNATTLAPSQRQQAPHDHLDQPAHTLFILPPISSSDQHPSSGSSAASMATRNRRTSFVDMSWMLPALGISSQTVTQSLMERWRDALRTGSQSIVKTPSPSQTLLVMSVLSAGLGHVLPTLISRRYTVLAALELFLVFGLKMIRDVRHNGYHGIGINSTAGTPTDTHPPSYFHDASPDLIGRPLSNYTGFRPDRTYFTPDGTDSNLGDRLTDSKGADGYPQQHGNVYAKSKKEAKDAKQ</sequence>
<keyword evidence="3" id="KW-1185">Reference proteome</keyword>
<reference evidence="3" key="2">
    <citation type="journal article" date="2011" name="Proc. Natl. Acad. Sci. U.S.A.">
        <title>Obligate biotrophy features unraveled by the genomic analysis of rust fungi.</title>
        <authorList>
            <person name="Duplessis S."/>
            <person name="Cuomo C.A."/>
            <person name="Lin Y.-C."/>
            <person name="Aerts A."/>
            <person name="Tisserant E."/>
            <person name="Veneault-Fourrey C."/>
            <person name="Joly D.L."/>
            <person name="Hacquard S."/>
            <person name="Amselem J."/>
            <person name="Cantarel B.L."/>
            <person name="Chiu R."/>
            <person name="Coutinho P.M."/>
            <person name="Feau N."/>
            <person name="Field M."/>
            <person name="Frey P."/>
            <person name="Gelhaye E."/>
            <person name="Goldberg J."/>
            <person name="Grabherr M.G."/>
            <person name="Kodira C.D."/>
            <person name="Kohler A."/>
            <person name="Kuees U."/>
            <person name="Lindquist E.A."/>
            <person name="Lucas S.M."/>
            <person name="Mago R."/>
            <person name="Mauceli E."/>
            <person name="Morin E."/>
            <person name="Murat C."/>
            <person name="Pangilinan J.L."/>
            <person name="Park R."/>
            <person name="Pearson M."/>
            <person name="Quesneville H."/>
            <person name="Rouhier N."/>
            <person name="Sakthikumar S."/>
            <person name="Salamov A.A."/>
            <person name="Schmutz J."/>
            <person name="Selles B."/>
            <person name="Shapiro H."/>
            <person name="Tanguay P."/>
            <person name="Tuskan G.A."/>
            <person name="Henrissat B."/>
            <person name="Van de Peer Y."/>
            <person name="Rouze P."/>
            <person name="Ellis J.G."/>
            <person name="Dodds P.N."/>
            <person name="Schein J.E."/>
            <person name="Zhong S."/>
            <person name="Hamelin R.C."/>
            <person name="Grigoriev I.V."/>
            <person name="Szabo L.J."/>
            <person name="Martin F."/>
        </authorList>
    </citation>
    <scope>NUCLEOTIDE SEQUENCE [LARGE SCALE GENOMIC DNA]</scope>
    <source>
        <strain evidence="3">CRL 75-36-700-3 / race SCCL</strain>
    </source>
</reference>
<dbReference type="OrthoDB" id="10394478at2759"/>
<dbReference type="GO" id="GO:0005794">
    <property type="term" value="C:Golgi apparatus"/>
    <property type="evidence" value="ECO:0000318"/>
    <property type="project" value="GO_Central"/>
</dbReference>
<dbReference type="GO" id="GO:0032472">
    <property type="term" value="P:Golgi calcium ion transport"/>
    <property type="evidence" value="ECO:0000318"/>
    <property type="project" value="GO_Central"/>
</dbReference>
<dbReference type="GO" id="GO:0070588">
    <property type="term" value="P:calcium ion transmembrane transport"/>
    <property type="evidence" value="ECO:0000318"/>
    <property type="project" value="GO_Central"/>
</dbReference>
<name>E3KP92_PUCGT</name>
<dbReference type="EMBL" id="DS178298">
    <property type="protein sequence ID" value="EFP86117.1"/>
    <property type="molecule type" value="Genomic_DNA"/>
</dbReference>
<evidence type="ECO:0000256" key="1">
    <source>
        <dbReference type="SAM" id="MobiDB-lite"/>
    </source>
</evidence>
<dbReference type="RefSeq" id="XP_003330536.1">
    <property type="nucleotide sequence ID" value="XM_003330488.1"/>
</dbReference>
<dbReference type="KEGG" id="pgr:PGTG_12073"/>
<dbReference type="GO" id="GO:0015085">
    <property type="term" value="F:calcium ion transmembrane transporter activity"/>
    <property type="evidence" value="ECO:0000318"/>
    <property type="project" value="GO_Central"/>
</dbReference>
<dbReference type="InParanoid" id="E3KP92"/>
<gene>
    <name evidence="2" type="ORF">PGTG_12073</name>
</gene>
<protein>
    <submittedName>
        <fullName evidence="2">Uncharacterized protein</fullName>
    </submittedName>
</protein>
<organism evidence="2 3">
    <name type="scientific">Puccinia graminis f. sp. tritici (strain CRL 75-36-700-3 / race SCCL)</name>
    <name type="common">Black stem rust fungus</name>
    <dbReference type="NCBI Taxonomy" id="418459"/>
    <lineage>
        <taxon>Eukaryota</taxon>
        <taxon>Fungi</taxon>
        <taxon>Dikarya</taxon>
        <taxon>Basidiomycota</taxon>
        <taxon>Pucciniomycotina</taxon>
        <taxon>Pucciniomycetes</taxon>
        <taxon>Pucciniales</taxon>
        <taxon>Pucciniaceae</taxon>
        <taxon>Puccinia</taxon>
    </lineage>
</organism>
<dbReference type="VEuPathDB" id="FungiDB:PGTG_12073"/>